<feature type="domain" description="MobA-like NTP transferase" evidence="9">
    <location>
        <begin position="11"/>
        <end position="161"/>
    </location>
</feature>
<feature type="binding site" evidence="8">
    <location>
        <position position="104"/>
    </location>
    <ligand>
        <name>Mg(2+)</name>
        <dbReference type="ChEBI" id="CHEBI:18420"/>
    </ligand>
</feature>
<dbReference type="CDD" id="cd02503">
    <property type="entry name" value="MobA"/>
    <property type="match status" value="1"/>
</dbReference>
<evidence type="ECO:0000256" key="6">
    <source>
        <dbReference type="ARBA" id="ARBA00023134"/>
    </source>
</evidence>
<comment type="subcellular location">
    <subcellularLocation>
        <location evidence="8">Cytoplasm</location>
    </subcellularLocation>
</comment>
<dbReference type="GO" id="GO:1902758">
    <property type="term" value="P:bis(molybdopterin guanine dinucleotide)molybdenum biosynthetic process"/>
    <property type="evidence" value="ECO:0007669"/>
    <property type="project" value="TreeGrafter"/>
</dbReference>
<dbReference type="NCBIfam" id="TIGR02665">
    <property type="entry name" value="molyb_mobA"/>
    <property type="match status" value="1"/>
</dbReference>
<dbReference type="InterPro" id="IPR025877">
    <property type="entry name" value="MobA-like_NTP_Trfase"/>
</dbReference>
<gene>
    <name evidence="8 10" type="primary">mobA</name>
    <name evidence="10" type="ORF">MPNT_140060</name>
</gene>
<evidence type="ECO:0000256" key="4">
    <source>
        <dbReference type="ARBA" id="ARBA00022741"/>
    </source>
</evidence>
<proteinExistence type="inferred from homology"/>
<comment type="cofactor">
    <cofactor evidence="8">
        <name>Mg(2+)</name>
        <dbReference type="ChEBI" id="CHEBI:18420"/>
    </cofactor>
</comment>
<keyword evidence="5 8" id="KW-0460">Magnesium</keyword>
<keyword evidence="7 8" id="KW-0501">Molybdenum cofactor biosynthesis</keyword>
<comment type="similarity">
    <text evidence="8">Belongs to the MobA family.</text>
</comment>
<dbReference type="HAMAP" id="MF_00316">
    <property type="entry name" value="MobA"/>
    <property type="match status" value="1"/>
</dbReference>
<feature type="binding site" evidence="8">
    <location>
        <begin position="14"/>
        <end position="16"/>
    </location>
    <ligand>
        <name>GTP</name>
        <dbReference type="ChEBI" id="CHEBI:37565"/>
    </ligand>
</feature>
<dbReference type="GO" id="GO:0046872">
    <property type="term" value="F:metal ion binding"/>
    <property type="evidence" value="ECO:0007669"/>
    <property type="project" value="UniProtKB-KW"/>
</dbReference>
<dbReference type="EMBL" id="CAJNOB010000006">
    <property type="protein sequence ID" value="CAF0693612.1"/>
    <property type="molecule type" value="Genomic_DNA"/>
</dbReference>
<dbReference type="InterPro" id="IPR029044">
    <property type="entry name" value="Nucleotide-diphossugar_trans"/>
</dbReference>
<keyword evidence="3 8" id="KW-0479">Metal-binding</keyword>
<accession>A0A8J2BKL5</accession>
<name>A0A8J2BKL5_9BACT</name>
<dbReference type="RefSeq" id="WP_174582925.1">
    <property type="nucleotide sequence ID" value="NZ_CAJNOB010000006.1"/>
</dbReference>
<dbReference type="AlphaFoldDB" id="A0A8J2BKL5"/>
<evidence type="ECO:0000259" key="9">
    <source>
        <dbReference type="Pfam" id="PF12804"/>
    </source>
</evidence>
<comment type="domain">
    <text evidence="8">The N-terminal domain determines nucleotide recognition and specific binding, while the C-terminal domain determines the specific binding to the target protein.</text>
</comment>
<dbReference type="Proteomes" id="UP000663859">
    <property type="component" value="Unassembled WGS sequence"/>
</dbReference>
<comment type="caution">
    <text evidence="8">Lacks conserved residue(s) required for the propagation of feature annotation.</text>
</comment>
<comment type="catalytic activity">
    <reaction evidence="8">
        <text>Mo-molybdopterin + GTP + H(+) = Mo-molybdopterin guanine dinucleotide + diphosphate</text>
        <dbReference type="Rhea" id="RHEA:34243"/>
        <dbReference type="ChEBI" id="CHEBI:15378"/>
        <dbReference type="ChEBI" id="CHEBI:33019"/>
        <dbReference type="ChEBI" id="CHEBI:37565"/>
        <dbReference type="ChEBI" id="CHEBI:71302"/>
        <dbReference type="ChEBI" id="CHEBI:71310"/>
        <dbReference type="EC" id="2.7.7.77"/>
    </reaction>
</comment>
<dbReference type="GO" id="GO:0061603">
    <property type="term" value="F:molybdenum cofactor guanylyltransferase activity"/>
    <property type="evidence" value="ECO:0007669"/>
    <property type="project" value="UniProtKB-EC"/>
</dbReference>
<dbReference type="PANTHER" id="PTHR19136">
    <property type="entry name" value="MOLYBDENUM COFACTOR GUANYLYLTRANSFERASE"/>
    <property type="match status" value="1"/>
</dbReference>
<keyword evidence="4 8" id="KW-0547">Nucleotide-binding</keyword>
<keyword evidence="2 8" id="KW-0808">Transferase</keyword>
<dbReference type="GO" id="GO:0005525">
    <property type="term" value="F:GTP binding"/>
    <property type="evidence" value="ECO:0007669"/>
    <property type="project" value="UniProtKB-UniRule"/>
</dbReference>
<evidence type="ECO:0000256" key="8">
    <source>
        <dbReference type="HAMAP-Rule" id="MF_00316"/>
    </source>
</evidence>
<evidence type="ECO:0000256" key="2">
    <source>
        <dbReference type="ARBA" id="ARBA00022679"/>
    </source>
</evidence>
<comment type="caution">
    <text evidence="10">The sequence shown here is derived from an EMBL/GenBank/DDBJ whole genome shotgun (WGS) entry which is preliminary data.</text>
</comment>
<feature type="binding site" evidence="8">
    <location>
        <position position="27"/>
    </location>
    <ligand>
        <name>GTP</name>
        <dbReference type="ChEBI" id="CHEBI:37565"/>
    </ligand>
</feature>
<evidence type="ECO:0000256" key="3">
    <source>
        <dbReference type="ARBA" id="ARBA00022723"/>
    </source>
</evidence>
<evidence type="ECO:0000256" key="7">
    <source>
        <dbReference type="ARBA" id="ARBA00023150"/>
    </source>
</evidence>
<evidence type="ECO:0000256" key="1">
    <source>
        <dbReference type="ARBA" id="ARBA00022490"/>
    </source>
</evidence>
<reference evidence="10" key="1">
    <citation type="submission" date="2021-02" db="EMBL/GenBank/DDBJ databases">
        <authorList>
            <person name="Cremers G."/>
            <person name="Picone N."/>
        </authorList>
    </citation>
    <scope>NUCLEOTIDE SEQUENCE</scope>
    <source>
        <strain evidence="10">PQ17</strain>
    </source>
</reference>
<protein>
    <recommendedName>
        <fullName evidence="8">Probable molybdenum cofactor guanylyltransferase</fullName>
        <shortName evidence="8">MoCo guanylyltransferase</shortName>
        <ecNumber evidence="8">2.7.7.77</ecNumber>
    </recommendedName>
    <alternativeName>
        <fullName evidence="8">GTP:molybdopterin guanylyltransferase</fullName>
    </alternativeName>
    <alternativeName>
        <fullName evidence="8">Mo-MPT guanylyltransferase</fullName>
    </alternativeName>
    <alternativeName>
        <fullName evidence="8">Molybdopterin guanylyltransferase</fullName>
    </alternativeName>
    <alternativeName>
        <fullName evidence="8">Molybdopterin-guanine dinucleotide synthase</fullName>
        <shortName evidence="8">MGD synthase</shortName>
    </alternativeName>
</protein>
<sequence length="213" mass="23144">MGAGLEVGITGVILAGGKGSRMGGVDKGLVALSGRPLIRWVLDRLGPQVDHLLISANRNQDCYASLGVPVVSDREPWTGVGPLGGIARAMEEATDPFVMVVPCDAPFVFPDLVGRLFACCQRTGKEMAIAHDGRRPQNLFALLRRDLVGRLHEYLSKGNRKVEGFFTPDRTAWEFFRDSEIGFFNINSSQDLAWAENLLSGKMAKGAEGHCET</sequence>
<organism evidence="10 11">
    <name type="scientific">Candidatus Methylacidithermus pantelleriae</name>
    <dbReference type="NCBI Taxonomy" id="2744239"/>
    <lineage>
        <taxon>Bacteria</taxon>
        <taxon>Pseudomonadati</taxon>
        <taxon>Verrucomicrobiota</taxon>
        <taxon>Methylacidiphilae</taxon>
        <taxon>Methylacidiphilales</taxon>
        <taxon>Methylacidiphilaceae</taxon>
        <taxon>Candidatus Methylacidithermus</taxon>
    </lineage>
</organism>
<dbReference type="Pfam" id="PF12804">
    <property type="entry name" value="NTP_transf_3"/>
    <property type="match status" value="1"/>
</dbReference>
<dbReference type="GO" id="GO:0005737">
    <property type="term" value="C:cytoplasm"/>
    <property type="evidence" value="ECO:0007669"/>
    <property type="project" value="UniProtKB-SubCell"/>
</dbReference>
<keyword evidence="11" id="KW-1185">Reference proteome</keyword>
<dbReference type="SUPFAM" id="SSF53448">
    <property type="entry name" value="Nucleotide-diphospho-sugar transferases"/>
    <property type="match status" value="1"/>
</dbReference>
<comment type="function">
    <text evidence="8">Transfers a GMP moiety from GTP to Mo-molybdopterin (Mo-MPT) cofactor (Moco or molybdenum cofactor) to form Mo-molybdopterin guanine dinucleotide (Mo-MGD) cofactor.</text>
</comment>
<dbReference type="EC" id="2.7.7.77" evidence="8"/>
<feature type="binding site" evidence="8">
    <location>
        <position position="104"/>
    </location>
    <ligand>
        <name>GTP</name>
        <dbReference type="ChEBI" id="CHEBI:37565"/>
    </ligand>
</feature>
<keyword evidence="10" id="KW-0548">Nucleotidyltransferase</keyword>
<feature type="binding site" evidence="8">
    <location>
        <position position="73"/>
    </location>
    <ligand>
        <name>GTP</name>
        <dbReference type="ChEBI" id="CHEBI:37565"/>
    </ligand>
</feature>
<evidence type="ECO:0000256" key="5">
    <source>
        <dbReference type="ARBA" id="ARBA00022842"/>
    </source>
</evidence>
<keyword evidence="1 8" id="KW-0963">Cytoplasm</keyword>
<keyword evidence="6 8" id="KW-0342">GTP-binding</keyword>
<evidence type="ECO:0000313" key="11">
    <source>
        <dbReference type="Proteomes" id="UP000663859"/>
    </source>
</evidence>
<evidence type="ECO:0000313" key="10">
    <source>
        <dbReference type="EMBL" id="CAF0693612.1"/>
    </source>
</evidence>
<dbReference type="PANTHER" id="PTHR19136:SF81">
    <property type="entry name" value="MOLYBDENUM COFACTOR GUANYLYLTRANSFERASE"/>
    <property type="match status" value="1"/>
</dbReference>
<dbReference type="InterPro" id="IPR013482">
    <property type="entry name" value="Molybde_CF_guanTrfase"/>
</dbReference>
<dbReference type="Gene3D" id="3.90.550.10">
    <property type="entry name" value="Spore Coat Polysaccharide Biosynthesis Protein SpsA, Chain A"/>
    <property type="match status" value="1"/>
</dbReference>